<evidence type="ECO:0000256" key="3">
    <source>
        <dbReference type="ARBA" id="ARBA00022801"/>
    </source>
</evidence>
<keyword evidence="2" id="KW-0479">Metal-binding</keyword>
<organism evidence="6 7">
    <name type="scientific">Planktothricoides raciborskii FACHB-1370</name>
    <dbReference type="NCBI Taxonomy" id="2949576"/>
    <lineage>
        <taxon>Bacteria</taxon>
        <taxon>Bacillati</taxon>
        <taxon>Cyanobacteriota</taxon>
        <taxon>Cyanophyceae</taxon>
        <taxon>Oscillatoriophycideae</taxon>
        <taxon>Oscillatoriales</taxon>
        <taxon>Oscillatoriaceae</taxon>
        <taxon>Planktothricoides</taxon>
    </lineage>
</organism>
<evidence type="ECO:0000313" key="7">
    <source>
        <dbReference type="Proteomes" id="UP000641954"/>
    </source>
</evidence>
<dbReference type="SUPFAM" id="SSF55486">
    <property type="entry name" value="Metalloproteases ('zincins'), catalytic domain"/>
    <property type="match status" value="1"/>
</dbReference>
<dbReference type="CDD" id="cd04279">
    <property type="entry name" value="ZnMc_MMP_like_1"/>
    <property type="match status" value="1"/>
</dbReference>
<accession>A0ABR8ELU6</accession>
<evidence type="ECO:0000256" key="4">
    <source>
        <dbReference type="ARBA" id="ARBA00022833"/>
    </source>
</evidence>
<dbReference type="SMART" id="SM00235">
    <property type="entry name" value="ZnMc"/>
    <property type="match status" value="1"/>
</dbReference>
<reference evidence="6 7" key="1">
    <citation type="journal article" date="2020" name="ISME J.">
        <title>Comparative genomics reveals insights into cyanobacterial evolution and habitat adaptation.</title>
        <authorList>
            <person name="Chen M.Y."/>
            <person name="Teng W.K."/>
            <person name="Zhao L."/>
            <person name="Hu C.X."/>
            <person name="Zhou Y.K."/>
            <person name="Han B.P."/>
            <person name="Song L.R."/>
            <person name="Shu W.S."/>
        </authorList>
    </citation>
    <scope>NUCLEOTIDE SEQUENCE [LARGE SCALE GENOMIC DNA]</scope>
    <source>
        <strain evidence="6 7">FACHB-1370</strain>
    </source>
</reference>
<dbReference type="Gene3D" id="3.40.390.10">
    <property type="entry name" value="Collagenase (Catalytic Domain)"/>
    <property type="match status" value="1"/>
</dbReference>
<evidence type="ECO:0000259" key="5">
    <source>
        <dbReference type="SMART" id="SM00235"/>
    </source>
</evidence>
<name>A0ABR8ELU6_9CYAN</name>
<dbReference type="InterPro" id="IPR001818">
    <property type="entry name" value="Pept_M10_metallopeptidase"/>
</dbReference>
<dbReference type="InterPro" id="IPR024079">
    <property type="entry name" value="MetalloPept_cat_dom_sf"/>
</dbReference>
<proteinExistence type="predicted"/>
<evidence type="ECO:0000256" key="1">
    <source>
        <dbReference type="ARBA" id="ARBA00022670"/>
    </source>
</evidence>
<keyword evidence="7" id="KW-1185">Reference proteome</keyword>
<dbReference type="Proteomes" id="UP000641954">
    <property type="component" value="Unassembled WGS sequence"/>
</dbReference>
<evidence type="ECO:0000256" key="2">
    <source>
        <dbReference type="ARBA" id="ARBA00022723"/>
    </source>
</evidence>
<dbReference type="InterPro" id="IPR006026">
    <property type="entry name" value="Peptidase_Metallo"/>
</dbReference>
<gene>
    <name evidence="6" type="ORF">H6G72_28770</name>
</gene>
<keyword evidence="1" id="KW-0645">Protease</keyword>
<keyword evidence="3" id="KW-0378">Hydrolase</keyword>
<protein>
    <submittedName>
        <fullName evidence="6">Peptidase</fullName>
    </submittedName>
</protein>
<comment type="caution">
    <text evidence="6">The sequence shown here is derived from an EMBL/GenBank/DDBJ whole genome shotgun (WGS) entry which is preliminary data.</text>
</comment>
<dbReference type="EMBL" id="JACJSK010000089">
    <property type="protein sequence ID" value="MBD2547743.1"/>
    <property type="molecule type" value="Genomic_DNA"/>
</dbReference>
<keyword evidence="4" id="KW-0862">Zinc</keyword>
<evidence type="ECO:0000313" key="6">
    <source>
        <dbReference type="EMBL" id="MBD2547743.1"/>
    </source>
</evidence>
<sequence length="289" mass="32613">MVKKSKLPQKLPKHLTLLILTWVTFLSVILTNHPIIAKNSFNNSPIQTNLINNLPKTASDAASDAENILPKPHPLPETLQQWQDSSGDYFSEIAPISSVGYLIWSKFPVTVYIQTPTLEELETFEGKSLQTWVTFVSQAVAEWSVYFPLKIIDDPETADIAIWRRRPGLRLSETGEILPARSAEANYQLYHISQQKSDNSTDNLPDNLPESLAHKFTILLSPTQTGSYIQSAAKHELGHALGIWGHSPLETDVMYLAQVRNSPQISPRDINTLKRIYQQPTYLGWPKLF</sequence>
<dbReference type="Pfam" id="PF00413">
    <property type="entry name" value="Peptidase_M10"/>
    <property type="match status" value="1"/>
</dbReference>
<feature type="domain" description="Peptidase metallopeptidase" evidence="5">
    <location>
        <begin position="100"/>
        <end position="279"/>
    </location>
</feature>